<dbReference type="EMBL" id="AMFJ01028842">
    <property type="protein sequence ID" value="EKD44527.1"/>
    <property type="molecule type" value="Genomic_DNA"/>
</dbReference>
<gene>
    <name evidence="1" type="ORF">ACD_71C00111G0002</name>
</gene>
<dbReference type="AlphaFoldDB" id="K1Z4S5"/>
<sequence>MKRFCFTSFSVAELKKASEAYEWFDFKNISNFETNAKVYEKLQDSRIDVIYVFSQFLNGPEELWGVLAWSIFVSQEGVFGLDALGNFVRIPEGSIVYLLRTGDMPRSFLAFLVKCAKKRWNIQVITNLENPESSPLSTKCHALAYMNSDNFPKCVVPHICSDSDFPYLVEYLKKSELFNGSIIAKKAGFSSWDGVKIFNMKDPWFQKELFHFLEEALRWDYIIMELLDVSDTEYRVYWAKKWWRDPVFLEVHGKERIEWQILHNIAKGNVLRKLDKKVIPKNVQKDLFEYCQNIPELHGGIDILVWKDSRYYFTENNIMAGYLCEPEEKYFTKEWLEAVASCYTL</sequence>
<accession>K1Z4S5</accession>
<proteinExistence type="predicted"/>
<protein>
    <recommendedName>
        <fullName evidence="2">ATP-grasp domain-containing protein</fullName>
    </recommendedName>
</protein>
<reference evidence="1" key="1">
    <citation type="journal article" date="2012" name="Science">
        <title>Fermentation, hydrogen, and sulfur metabolism in multiple uncultivated bacterial phyla.</title>
        <authorList>
            <person name="Wrighton K.C."/>
            <person name="Thomas B.C."/>
            <person name="Sharon I."/>
            <person name="Miller C.S."/>
            <person name="Castelle C.J."/>
            <person name="VerBerkmoes N.C."/>
            <person name="Wilkins M.J."/>
            <person name="Hettich R.L."/>
            <person name="Lipton M.S."/>
            <person name="Williams K.H."/>
            <person name="Long P.E."/>
            <person name="Banfield J.F."/>
        </authorList>
    </citation>
    <scope>NUCLEOTIDE SEQUENCE [LARGE SCALE GENOMIC DNA]</scope>
</reference>
<evidence type="ECO:0008006" key="2">
    <source>
        <dbReference type="Google" id="ProtNLM"/>
    </source>
</evidence>
<name>K1Z4S5_9BACT</name>
<comment type="caution">
    <text evidence="1">The sequence shown here is derived from an EMBL/GenBank/DDBJ whole genome shotgun (WGS) entry which is preliminary data.</text>
</comment>
<evidence type="ECO:0000313" key="1">
    <source>
        <dbReference type="EMBL" id="EKD44527.1"/>
    </source>
</evidence>
<organism evidence="1">
    <name type="scientific">uncultured bacterium</name>
    <name type="common">gcode 4</name>
    <dbReference type="NCBI Taxonomy" id="1234023"/>
    <lineage>
        <taxon>Bacteria</taxon>
        <taxon>environmental samples</taxon>
    </lineage>
</organism>